<organism evidence="3 4">
    <name type="scientific">Alkalicoccobacillus murimartini</name>
    <dbReference type="NCBI Taxonomy" id="171685"/>
    <lineage>
        <taxon>Bacteria</taxon>
        <taxon>Bacillati</taxon>
        <taxon>Bacillota</taxon>
        <taxon>Bacilli</taxon>
        <taxon>Bacillales</taxon>
        <taxon>Bacillaceae</taxon>
        <taxon>Alkalicoccobacillus</taxon>
    </lineage>
</organism>
<evidence type="ECO:0000313" key="3">
    <source>
        <dbReference type="EMBL" id="MDQ0208336.1"/>
    </source>
</evidence>
<protein>
    <recommendedName>
        <fullName evidence="5">GerMN domain-containing protein</fullName>
    </recommendedName>
</protein>
<accession>A0ABT9YLH1</accession>
<keyword evidence="2" id="KW-0732">Signal</keyword>
<evidence type="ECO:0000256" key="2">
    <source>
        <dbReference type="SAM" id="SignalP"/>
    </source>
</evidence>
<sequence length="345" mass="39357">MKNVGLMVALSLFSLTLLACNNTNEPTAPSESTQNENNDEVEIAEEEDEVTNDQNEQNIEEEPSSNSDAVNTDNEEDQDEQTDYSEEKVSGDYLIYIERLDGIDIMYHFTRTTDDMTREQLLHQSFIESDPSQNELFSAVTDFEVKGNVANLYYNEDDTLSTASTESSQFWDVVDEIGFRYDIDEVNLFNQDGERGLIFAENDWEEPINIEQEPNRGYYVMSPEKTERGENTYIGVVTVEEEIYTAEGELMDFSETVEAMATVENDEASYYSGIYEGLEIEEATIESDQATVRYTTKDGIEAPEQERKDFEQVLQLAAMDFQVDELKIVNETESIISTFPLVIKD</sequence>
<feature type="compositionally biased region" description="Acidic residues" evidence="1">
    <location>
        <begin position="73"/>
        <end position="84"/>
    </location>
</feature>
<feature type="chain" id="PRO_5046470645" description="GerMN domain-containing protein" evidence="2">
    <location>
        <begin position="20"/>
        <end position="345"/>
    </location>
</feature>
<feature type="compositionally biased region" description="Acidic residues" evidence="1">
    <location>
        <begin position="37"/>
        <end position="51"/>
    </location>
</feature>
<comment type="caution">
    <text evidence="3">The sequence shown here is derived from an EMBL/GenBank/DDBJ whole genome shotgun (WGS) entry which is preliminary data.</text>
</comment>
<evidence type="ECO:0008006" key="5">
    <source>
        <dbReference type="Google" id="ProtNLM"/>
    </source>
</evidence>
<feature type="region of interest" description="Disordered" evidence="1">
    <location>
        <begin position="23"/>
        <end position="87"/>
    </location>
</feature>
<reference evidence="3 4" key="1">
    <citation type="submission" date="2023-07" db="EMBL/GenBank/DDBJ databases">
        <title>Genomic Encyclopedia of Type Strains, Phase IV (KMG-IV): sequencing the most valuable type-strain genomes for metagenomic binning, comparative biology and taxonomic classification.</title>
        <authorList>
            <person name="Goeker M."/>
        </authorList>
    </citation>
    <scope>NUCLEOTIDE SEQUENCE [LARGE SCALE GENOMIC DNA]</scope>
    <source>
        <strain evidence="3 4">DSM 19154</strain>
    </source>
</reference>
<keyword evidence="4" id="KW-1185">Reference proteome</keyword>
<evidence type="ECO:0000313" key="4">
    <source>
        <dbReference type="Proteomes" id="UP001225034"/>
    </source>
</evidence>
<dbReference type="Proteomes" id="UP001225034">
    <property type="component" value="Unassembled WGS sequence"/>
</dbReference>
<feature type="compositionally biased region" description="Polar residues" evidence="1">
    <location>
        <begin position="23"/>
        <end position="34"/>
    </location>
</feature>
<dbReference type="PROSITE" id="PS51257">
    <property type="entry name" value="PROKAR_LIPOPROTEIN"/>
    <property type="match status" value="1"/>
</dbReference>
<dbReference type="EMBL" id="JAUSUA010000005">
    <property type="protein sequence ID" value="MDQ0208336.1"/>
    <property type="molecule type" value="Genomic_DNA"/>
</dbReference>
<name>A0ABT9YLH1_9BACI</name>
<feature type="signal peptide" evidence="2">
    <location>
        <begin position="1"/>
        <end position="19"/>
    </location>
</feature>
<evidence type="ECO:0000256" key="1">
    <source>
        <dbReference type="SAM" id="MobiDB-lite"/>
    </source>
</evidence>
<dbReference type="RefSeq" id="WP_306984329.1">
    <property type="nucleotide sequence ID" value="NZ_JAUSUA010000005.1"/>
</dbReference>
<proteinExistence type="predicted"/>
<gene>
    <name evidence="3" type="ORF">J2S05_003147</name>
</gene>